<keyword evidence="3 5" id="KW-1133">Transmembrane helix</keyword>
<dbReference type="InterPro" id="IPR005829">
    <property type="entry name" value="Sugar_transporter_CS"/>
</dbReference>
<keyword evidence="7" id="KW-0762">Sugar transport</keyword>
<evidence type="ECO:0000256" key="1">
    <source>
        <dbReference type="ARBA" id="ARBA00004141"/>
    </source>
</evidence>
<proteinExistence type="predicted"/>
<comment type="subcellular location">
    <subcellularLocation>
        <location evidence="1">Membrane</location>
        <topology evidence="1">Multi-pass membrane protein</topology>
    </subcellularLocation>
</comment>
<feature type="transmembrane region" description="Helical" evidence="5">
    <location>
        <begin position="37"/>
        <end position="59"/>
    </location>
</feature>
<dbReference type="PROSITE" id="PS50850">
    <property type="entry name" value="MFS"/>
    <property type="match status" value="1"/>
</dbReference>
<dbReference type="InterPro" id="IPR036259">
    <property type="entry name" value="MFS_trans_sf"/>
</dbReference>
<dbReference type="InterPro" id="IPR050549">
    <property type="entry name" value="MFS_Trehalose_Transporter"/>
</dbReference>
<dbReference type="InterPro" id="IPR005828">
    <property type="entry name" value="MFS_sugar_transport-like"/>
</dbReference>
<evidence type="ECO:0000256" key="3">
    <source>
        <dbReference type="ARBA" id="ARBA00022989"/>
    </source>
</evidence>
<feature type="transmembrane region" description="Helical" evidence="5">
    <location>
        <begin position="287"/>
        <end position="314"/>
    </location>
</feature>
<keyword evidence="7" id="KW-0813">Transport</keyword>
<name>W4VS71_PHACE</name>
<dbReference type="EMBL" id="GAPU01000044">
    <property type="protein sequence ID" value="JAB84591.1"/>
    <property type="molecule type" value="Transcribed_RNA"/>
</dbReference>
<dbReference type="OrthoDB" id="6696619at2759"/>
<dbReference type="Gene3D" id="1.20.1250.20">
    <property type="entry name" value="MFS general substrate transporter like domains"/>
    <property type="match status" value="1"/>
</dbReference>
<dbReference type="PANTHER" id="PTHR48021">
    <property type="match status" value="1"/>
</dbReference>
<feature type="transmembrane region" description="Helical" evidence="5">
    <location>
        <begin position="145"/>
        <end position="162"/>
    </location>
</feature>
<dbReference type="GO" id="GO:0016020">
    <property type="term" value="C:membrane"/>
    <property type="evidence" value="ECO:0007669"/>
    <property type="project" value="UniProtKB-SubCell"/>
</dbReference>
<feature type="transmembrane region" description="Helical" evidence="5">
    <location>
        <begin position="117"/>
        <end position="139"/>
    </location>
</feature>
<evidence type="ECO:0000256" key="5">
    <source>
        <dbReference type="SAM" id="Phobius"/>
    </source>
</evidence>
<dbReference type="SUPFAM" id="SSF103473">
    <property type="entry name" value="MFS general substrate transporter"/>
    <property type="match status" value="1"/>
</dbReference>
<evidence type="ECO:0000256" key="2">
    <source>
        <dbReference type="ARBA" id="ARBA00022692"/>
    </source>
</evidence>
<feature type="transmembrane region" description="Helical" evidence="5">
    <location>
        <begin position="326"/>
        <end position="345"/>
    </location>
</feature>
<feature type="domain" description="Major facilitator superfamily (MFS) profile" evidence="6">
    <location>
        <begin position="42"/>
        <end position="365"/>
    </location>
</feature>
<dbReference type="GO" id="GO:0022857">
    <property type="term" value="F:transmembrane transporter activity"/>
    <property type="evidence" value="ECO:0007669"/>
    <property type="project" value="InterPro"/>
</dbReference>
<keyword evidence="2 5" id="KW-0812">Transmembrane</keyword>
<sequence>MNTNDEKKEVEIVYVPQYDEKYIQKLKPDDSKKNGTFFLYFSALIANLVYVSGATDYVWTSPVIPKLQTNDTNVNPLGRPVTTYEISLIAGLPKLAVLCGTLALGKLPDLVGRQKTLIYMALGMVVSNLLVAFGNNIYVYLVCRSFFSFCFGGVAVALPVYLSEISEDHNRVKFGCLMNVCFPIGNLLSYIFGPITSVRLFTILCISPLIPSLFFLAIVIPESPVYLASNSNKIKTIAALSKLRSNKSTEEIELDYLHLQRAIKDRHDGSKPANSIWPFKPVALRRAFIIATIINSAQHASGVGAIMSFLGPIFSEAGTQLSGNTIAIIVGIVKMSSFFTTSLLVERLGRRPLLLFSSASTGVPL</sequence>
<accession>W4VS71</accession>
<reference evidence="7" key="2">
    <citation type="journal article" date="2014" name="Proc. R. Soc. B">
        <title>Independently recruited oxidases from the glucose-methanol-choline oxidoreductase family enabled chemical defences in leaf beetle larvae (subtribe Chrysomelina) to evolve.</title>
        <authorList>
            <person name="Rahfeld P."/>
            <person name="Kirsch R."/>
            <person name="Kugel S."/>
            <person name="Wielsch N."/>
            <person name="Stock M."/>
            <person name="Groth M."/>
            <person name="Boland W."/>
            <person name="Burse A."/>
        </authorList>
    </citation>
    <scope>NUCLEOTIDE SEQUENCE</scope>
</reference>
<keyword evidence="4 5" id="KW-0472">Membrane</keyword>
<feature type="transmembrane region" description="Helical" evidence="5">
    <location>
        <begin position="198"/>
        <end position="220"/>
    </location>
</feature>
<evidence type="ECO:0000259" key="6">
    <source>
        <dbReference type="PROSITE" id="PS50850"/>
    </source>
</evidence>
<feature type="non-terminal residue" evidence="7">
    <location>
        <position position="365"/>
    </location>
</feature>
<evidence type="ECO:0000256" key="4">
    <source>
        <dbReference type="ARBA" id="ARBA00023136"/>
    </source>
</evidence>
<reference evidence="7" key="1">
    <citation type="journal article" date="2013" name="PLoS ONE">
        <title>Putative Sugar Transporters of the Mustard Leaf Beetle Phaedon cochleariae: Their Phylogeny and Role for Nutrient Supply in Larval Defensive Glands.</title>
        <authorList>
            <person name="Stock M."/>
            <person name="Gretscher R.R."/>
            <person name="Groth M."/>
            <person name="Eiserloh S."/>
            <person name="Boland W."/>
            <person name="Burse A."/>
        </authorList>
    </citation>
    <scope>NUCLEOTIDE SEQUENCE</scope>
</reference>
<dbReference type="InterPro" id="IPR020846">
    <property type="entry name" value="MFS_dom"/>
</dbReference>
<dbReference type="PANTHER" id="PTHR48021:SF47">
    <property type="entry name" value="GH17672P"/>
    <property type="match status" value="1"/>
</dbReference>
<organism evidence="7">
    <name type="scientific">Phaedon cochleariae</name>
    <name type="common">Mustard beetle</name>
    <dbReference type="NCBI Taxonomy" id="80249"/>
    <lineage>
        <taxon>Eukaryota</taxon>
        <taxon>Metazoa</taxon>
        <taxon>Ecdysozoa</taxon>
        <taxon>Arthropoda</taxon>
        <taxon>Hexapoda</taxon>
        <taxon>Insecta</taxon>
        <taxon>Pterygota</taxon>
        <taxon>Neoptera</taxon>
        <taxon>Endopterygota</taxon>
        <taxon>Coleoptera</taxon>
        <taxon>Polyphaga</taxon>
        <taxon>Cucujiformia</taxon>
        <taxon>Chrysomeloidea</taxon>
        <taxon>Chrysomelidae</taxon>
        <taxon>Chrysomelinae</taxon>
        <taxon>Chrysomelini</taxon>
        <taxon>Phaedon</taxon>
    </lineage>
</organism>
<dbReference type="PROSITE" id="PS00216">
    <property type="entry name" value="SUGAR_TRANSPORT_1"/>
    <property type="match status" value="1"/>
</dbReference>
<dbReference type="AlphaFoldDB" id="W4VS71"/>
<evidence type="ECO:0000313" key="7">
    <source>
        <dbReference type="EMBL" id="JAB84591.1"/>
    </source>
</evidence>
<dbReference type="Pfam" id="PF00083">
    <property type="entry name" value="Sugar_tr"/>
    <property type="match status" value="1"/>
</dbReference>
<protein>
    <submittedName>
        <fullName evidence="7">Putative sugar transporter</fullName>
    </submittedName>
</protein>